<evidence type="ECO:0000256" key="2">
    <source>
        <dbReference type="ARBA" id="ARBA00022448"/>
    </source>
</evidence>
<dbReference type="Pfam" id="PF04290">
    <property type="entry name" value="DctQ"/>
    <property type="match status" value="1"/>
</dbReference>
<evidence type="ECO:0000256" key="9">
    <source>
        <dbReference type="RuleBase" id="RU369079"/>
    </source>
</evidence>
<dbReference type="InterPro" id="IPR007387">
    <property type="entry name" value="TRAP_DctQ"/>
</dbReference>
<evidence type="ECO:0000256" key="1">
    <source>
        <dbReference type="ARBA" id="ARBA00004429"/>
    </source>
</evidence>
<evidence type="ECO:0000256" key="4">
    <source>
        <dbReference type="ARBA" id="ARBA00022519"/>
    </source>
</evidence>
<dbReference type="InterPro" id="IPR055348">
    <property type="entry name" value="DctQ"/>
</dbReference>
<organism evidence="11 12">
    <name type="scientific">Tistrella mobilis</name>
    <dbReference type="NCBI Taxonomy" id="171437"/>
    <lineage>
        <taxon>Bacteria</taxon>
        <taxon>Pseudomonadati</taxon>
        <taxon>Pseudomonadota</taxon>
        <taxon>Alphaproteobacteria</taxon>
        <taxon>Geminicoccales</taxon>
        <taxon>Geminicoccaceae</taxon>
        <taxon>Tistrella</taxon>
    </lineage>
</organism>
<proteinExistence type="inferred from homology"/>
<comment type="caution">
    <text evidence="11">The sequence shown here is derived from an EMBL/GenBank/DDBJ whole genome shotgun (WGS) entry which is preliminary data.</text>
</comment>
<feature type="transmembrane region" description="Helical" evidence="9">
    <location>
        <begin position="96"/>
        <end position="119"/>
    </location>
</feature>
<evidence type="ECO:0000256" key="8">
    <source>
        <dbReference type="ARBA" id="ARBA00038436"/>
    </source>
</evidence>
<comment type="similarity">
    <text evidence="8 9">Belongs to the TRAP transporter small permease family.</text>
</comment>
<reference evidence="11 12" key="1">
    <citation type="submission" date="2015-12" db="EMBL/GenBank/DDBJ databases">
        <title>Genome sequence of Tistrella mobilis MCCC 1A02139.</title>
        <authorList>
            <person name="Lu L."/>
            <person name="Lai Q."/>
            <person name="Shao Z."/>
            <person name="Qian P."/>
        </authorList>
    </citation>
    <scope>NUCLEOTIDE SEQUENCE [LARGE SCALE GENOMIC DNA]</scope>
    <source>
        <strain evidence="11 12">MCCC 1A02139</strain>
    </source>
</reference>
<evidence type="ECO:0000256" key="7">
    <source>
        <dbReference type="ARBA" id="ARBA00023136"/>
    </source>
</evidence>
<evidence type="ECO:0000256" key="3">
    <source>
        <dbReference type="ARBA" id="ARBA00022475"/>
    </source>
</evidence>
<dbReference type="GeneID" id="97239287"/>
<dbReference type="GO" id="GO:0005886">
    <property type="term" value="C:plasma membrane"/>
    <property type="evidence" value="ECO:0007669"/>
    <property type="project" value="UniProtKB-SubCell"/>
</dbReference>
<dbReference type="RefSeq" id="WP_062764275.1">
    <property type="nucleotide sequence ID" value="NZ_CP121043.1"/>
</dbReference>
<keyword evidence="7 9" id="KW-0472">Membrane</keyword>
<dbReference type="GO" id="GO:0022857">
    <property type="term" value="F:transmembrane transporter activity"/>
    <property type="evidence" value="ECO:0007669"/>
    <property type="project" value="UniProtKB-UniRule"/>
</dbReference>
<evidence type="ECO:0000313" key="12">
    <source>
        <dbReference type="Proteomes" id="UP000075787"/>
    </source>
</evidence>
<keyword evidence="4 9" id="KW-0997">Cell inner membrane</keyword>
<protein>
    <recommendedName>
        <fullName evidence="9">TRAP transporter small permease protein</fullName>
    </recommendedName>
</protein>
<keyword evidence="2 9" id="KW-0813">Transport</keyword>
<comment type="subcellular location">
    <subcellularLocation>
        <location evidence="1 9">Cell inner membrane</location>
        <topology evidence="1 9">Multi-pass membrane protein</topology>
    </subcellularLocation>
</comment>
<evidence type="ECO:0000256" key="5">
    <source>
        <dbReference type="ARBA" id="ARBA00022692"/>
    </source>
</evidence>
<dbReference type="PANTHER" id="PTHR35011:SF4">
    <property type="entry name" value="SLL1102 PROTEIN"/>
    <property type="match status" value="1"/>
</dbReference>
<sequence>MTGEVRARAGGLLRLADLLNTVVARIVVWLVPVMVVVTIMDVALRLFAGRATLWAFDATVQFYAAHFLLLGGFTLLRGGHVGVDILREQAGPRTGLVMDVASWIAFFFPFAIVMVLWSWDFMIASWAIHETSPGVAALPVYPIKTLFFAGNLLLLIQGVAAFLRVLADGFSRLKGV</sequence>
<gene>
    <name evidence="11" type="ORF">AUP44_05545</name>
</gene>
<feature type="transmembrane region" description="Helical" evidence="9">
    <location>
        <begin position="53"/>
        <end position="76"/>
    </location>
</feature>
<feature type="transmembrane region" description="Helical" evidence="9">
    <location>
        <begin position="146"/>
        <end position="167"/>
    </location>
</feature>
<evidence type="ECO:0000256" key="6">
    <source>
        <dbReference type="ARBA" id="ARBA00022989"/>
    </source>
</evidence>
<name>A0A162KYC9_9PROT</name>
<feature type="transmembrane region" description="Helical" evidence="9">
    <location>
        <begin position="22"/>
        <end position="47"/>
    </location>
</feature>
<dbReference type="AlphaFoldDB" id="A0A162KYC9"/>
<evidence type="ECO:0000313" key="11">
    <source>
        <dbReference type="EMBL" id="KYO52445.1"/>
    </source>
</evidence>
<keyword evidence="6 9" id="KW-1133">Transmembrane helix</keyword>
<dbReference type="OrthoDB" id="4250245at2"/>
<dbReference type="EMBL" id="LPZR01000156">
    <property type="protein sequence ID" value="KYO52445.1"/>
    <property type="molecule type" value="Genomic_DNA"/>
</dbReference>
<dbReference type="Proteomes" id="UP000075787">
    <property type="component" value="Unassembled WGS sequence"/>
</dbReference>
<accession>A0A162KYC9</accession>
<comment type="function">
    <text evidence="9">Part of the tripartite ATP-independent periplasmic (TRAP) transport system.</text>
</comment>
<keyword evidence="5 9" id="KW-0812">Transmembrane</keyword>
<comment type="subunit">
    <text evidence="9">The complex comprises the extracytoplasmic solute receptor protein and the two transmembrane proteins.</text>
</comment>
<keyword evidence="3" id="KW-1003">Cell membrane</keyword>
<feature type="domain" description="Tripartite ATP-independent periplasmic transporters DctQ component" evidence="10">
    <location>
        <begin position="34"/>
        <end position="166"/>
    </location>
</feature>
<dbReference type="PANTHER" id="PTHR35011">
    <property type="entry name" value="2,3-DIKETO-L-GULONATE TRAP TRANSPORTER SMALL PERMEASE PROTEIN YIAM"/>
    <property type="match status" value="1"/>
</dbReference>
<evidence type="ECO:0000259" key="10">
    <source>
        <dbReference type="Pfam" id="PF04290"/>
    </source>
</evidence>